<keyword evidence="3" id="KW-1185">Reference proteome</keyword>
<evidence type="ECO:0000313" key="2">
    <source>
        <dbReference type="EMBL" id="MBB5838116.1"/>
    </source>
</evidence>
<proteinExistence type="predicted"/>
<dbReference type="EMBL" id="JACHMY010000001">
    <property type="protein sequence ID" value="MBB5838116.1"/>
    <property type="molecule type" value="Genomic_DNA"/>
</dbReference>
<sequence length="377" mass="41414">MSTPERVDPSDSSAFDAWFDVFSVADDDGRPYAVGLIREDLRVSLNRPDPYRAIELWALRDDAGEIAATMILDVPLTDNTFRLGAGIAVRADVRRQGFGRALGRVLDDRAAALERTTLVTQVEVPLPPAISWVNPPGGLLAPEIPVGQRSTSRVDPRNAQRVEGMTAGQSFAMALGFSAANFEVHRVLELPLASALLDELSAKAAERHQGYVLRSWRDRCPDDLVDAFAALQTTFVLEAPQGDLKVEAVQWDAVRIRRAEELNVAQGRKSWTTVAIAPDGTLAGHTELVMISQDAGKVFQWGTLVSPAHRGHRLGLGLKAHNHRELQRAYGEPSVVHTWNGEENTAMNAVNAQLGFRPVERHEEWQKFLPAQTLASD</sequence>
<evidence type="ECO:0000313" key="3">
    <source>
        <dbReference type="Proteomes" id="UP000549971"/>
    </source>
</evidence>
<organism evidence="2 3">
    <name type="scientific">Kribbella italica</name>
    <dbReference type="NCBI Taxonomy" id="1540520"/>
    <lineage>
        <taxon>Bacteria</taxon>
        <taxon>Bacillati</taxon>
        <taxon>Actinomycetota</taxon>
        <taxon>Actinomycetes</taxon>
        <taxon>Propionibacteriales</taxon>
        <taxon>Kribbellaceae</taxon>
        <taxon>Kribbella</taxon>
    </lineage>
</organism>
<dbReference type="Proteomes" id="UP000549971">
    <property type="component" value="Unassembled WGS sequence"/>
</dbReference>
<evidence type="ECO:0000259" key="1">
    <source>
        <dbReference type="PROSITE" id="PS51186"/>
    </source>
</evidence>
<gene>
    <name evidence="2" type="ORF">HDA39_004850</name>
</gene>
<dbReference type="RefSeq" id="WP_184798670.1">
    <property type="nucleotide sequence ID" value="NZ_JACHMY010000001.1"/>
</dbReference>
<dbReference type="GO" id="GO:0016747">
    <property type="term" value="F:acyltransferase activity, transferring groups other than amino-acyl groups"/>
    <property type="evidence" value="ECO:0007669"/>
    <property type="project" value="InterPro"/>
</dbReference>
<dbReference type="InterPro" id="IPR016181">
    <property type="entry name" value="Acyl_CoA_acyltransferase"/>
</dbReference>
<reference evidence="2 3" key="1">
    <citation type="submission" date="2020-08" db="EMBL/GenBank/DDBJ databases">
        <title>Sequencing the genomes of 1000 actinobacteria strains.</title>
        <authorList>
            <person name="Klenk H.-P."/>
        </authorList>
    </citation>
    <scope>NUCLEOTIDE SEQUENCE [LARGE SCALE GENOMIC DNA]</scope>
    <source>
        <strain evidence="2 3">DSM 28967</strain>
    </source>
</reference>
<keyword evidence="2" id="KW-0808">Transferase</keyword>
<dbReference type="InterPro" id="IPR000182">
    <property type="entry name" value="GNAT_dom"/>
</dbReference>
<dbReference type="PROSITE" id="PS51186">
    <property type="entry name" value="GNAT"/>
    <property type="match status" value="1"/>
</dbReference>
<accession>A0A7W9J9L6</accession>
<dbReference type="AlphaFoldDB" id="A0A7W9J9L6"/>
<dbReference type="SUPFAM" id="SSF55729">
    <property type="entry name" value="Acyl-CoA N-acyltransferases (Nat)"/>
    <property type="match status" value="2"/>
</dbReference>
<dbReference type="Gene3D" id="3.40.630.30">
    <property type="match status" value="1"/>
</dbReference>
<protein>
    <submittedName>
        <fullName evidence="2">GNAT superfamily N-acetyltransferase</fullName>
    </submittedName>
</protein>
<feature type="domain" description="N-acetyltransferase" evidence="1">
    <location>
        <begin position="5"/>
        <end position="193"/>
    </location>
</feature>
<name>A0A7W9J9L6_9ACTN</name>
<comment type="caution">
    <text evidence="2">The sequence shown here is derived from an EMBL/GenBank/DDBJ whole genome shotgun (WGS) entry which is preliminary data.</text>
</comment>